<gene>
    <name evidence="2" type="ORF">ANCCEY_12813</name>
</gene>
<sequence length="182" mass="20247">MTGCSRELADMLERRRIDICAVQETKWSGSKPKEIGSGYKMMYHGSPRTRARVGIIVSEKFREAVIEVQRYDDRLMKIMIASDSAKIHFFSAYAPHPLLLSICSAIRALGQETTAVPSKDFVIVAGDLNGHVGTEKNGKCAHGGFGVGERNADGERVLEYADAHELVITNAWFHKRVMHLLT</sequence>
<dbReference type="Pfam" id="PF03372">
    <property type="entry name" value="Exo_endo_phos"/>
    <property type="match status" value="1"/>
</dbReference>
<evidence type="ECO:0000313" key="3">
    <source>
        <dbReference type="Proteomes" id="UP000054495"/>
    </source>
</evidence>
<dbReference type="EMBL" id="KE125503">
    <property type="protein sequence ID" value="EPB68096.1"/>
    <property type="molecule type" value="Genomic_DNA"/>
</dbReference>
<dbReference type="InterPro" id="IPR036691">
    <property type="entry name" value="Endo/exonu/phosph_ase_sf"/>
</dbReference>
<dbReference type="PANTHER" id="PTHR23227:SF67">
    <property type="entry name" value="CRANIOFACIAL DEVELOPMENT PROTEIN 2-LIKE"/>
    <property type="match status" value="1"/>
</dbReference>
<name>A0A0D6LDU4_9BILA</name>
<proteinExistence type="predicted"/>
<protein>
    <recommendedName>
        <fullName evidence="1">Endonuclease/exonuclease/phosphatase domain-containing protein</fullName>
    </recommendedName>
</protein>
<evidence type="ECO:0000313" key="2">
    <source>
        <dbReference type="EMBL" id="EPB68096.1"/>
    </source>
</evidence>
<feature type="domain" description="Endonuclease/exonuclease/phosphatase" evidence="1">
    <location>
        <begin position="5"/>
        <end position="130"/>
    </location>
</feature>
<evidence type="ECO:0000259" key="1">
    <source>
        <dbReference type="Pfam" id="PF03372"/>
    </source>
</evidence>
<dbReference type="GO" id="GO:0003824">
    <property type="term" value="F:catalytic activity"/>
    <property type="evidence" value="ECO:0007669"/>
    <property type="project" value="InterPro"/>
</dbReference>
<dbReference type="InterPro" id="IPR005135">
    <property type="entry name" value="Endo/exonuclease/phosphatase"/>
</dbReference>
<dbReference type="InterPro" id="IPR027124">
    <property type="entry name" value="Swc5/CFDP1/2"/>
</dbReference>
<reference evidence="2 3" key="1">
    <citation type="submission" date="2013-05" db="EMBL/GenBank/DDBJ databases">
        <title>Draft genome of the parasitic nematode Anyclostoma ceylanicum.</title>
        <authorList>
            <person name="Mitreva M."/>
        </authorList>
    </citation>
    <scope>NUCLEOTIDE SEQUENCE [LARGE SCALE GENOMIC DNA]</scope>
</reference>
<dbReference type="SUPFAM" id="SSF56219">
    <property type="entry name" value="DNase I-like"/>
    <property type="match status" value="1"/>
</dbReference>
<keyword evidence="3" id="KW-1185">Reference proteome</keyword>
<dbReference type="PANTHER" id="PTHR23227">
    <property type="entry name" value="BUCENTAUR RELATED"/>
    <property type="match status" value="1"/>
</dbReference>
<organism evidence="2 3">
    <name type="scientific">Ancylostoma ceylanicum</name>
    <dbReference type="NCBI Taxonomy" id="53326"/>
    <lineage>
        <taxon>Eukaryota</taxon>
        <taxon>Metazoa</taxon>
        <taxon>Ecdysozoa</taxon>
        <taxon>Nematoda</taxon>
        <taxon>Chromadorea</taxon>
        <taxon>Rhabditida</taxon>
        <taxon>Rhabditina</taxon>
        <taxon>Rhabditomorpha</taxon>
        <taxon>Strongyloidea</taxon>
        <taxon>Ancylostomatidae</taxon>
        <taxon>Ancylostomatinae</taxon>
        <taxon>Ancylostoma</taxon>
    </lineage>
</organism>
<dbReference type="Gene3D" id="3.60.10.10">
    <property type="entry name" value="Endonuclease/exonuclease/phosphatase"/>
    <property type="match status" value="1"/>
</dbReference>
<dbReference type="AlphaFoldDB" id="A0A0D6LDU4"/>
<accession>A0A0D6LDU4</accession>
<dbReference type="Proteomes" id="UP000054495">
    <property type="component" value="Unassembled WGS sequence"/>
</dbReference>